<feature type="non-terminal residue" evidence="2">
    <location>
        <position position="42"/>
    </location>
</feature>
<protein>
    <submittedName>
        <fullName evidence="2">Uncharacterized protein</fullName>
    </submittedName>
</protein>
<name>A0A383E082_9ZZZZ</name>
<evidence type="ECO:0000256" key="1">
    <source>
        <dbReference type="SAM" id="MobiDB-lite"/>
    </source>
</evidence>
<accession>A0A383E082</accession>
<feature type="non-terminal residue" evidence="2">
    <location>
        <position position="1"/>
    </location>
</feature>
<dbReference type="AlphaFoldDB" id="A0A383E082"/>
<gene>
    <name evidence="2" type="ORF">METZ01_LOCUS503076</name>
</gene>
<feature type="compositionally biased region" description="Polar residues" evidence="1">
    <location>
        <begin position="33"/>
        <end position="42"/>
    </location>
</feature>
<feature type="region of interest" description="Disordered" evidence="1">
    <location>
        <begin position="1"/>
        <end position="42"/>
    </location>
</feature>
<organism evidence="2">
    <name type="scientific">marine metagenome</name>
    <dbReference type="NCBI Taxonomy" id="408172"/>
    <lineage>
        <taxon>unclassified sequences</taxon>
        <taxon>metagenomes</taxon>
        <taxon>ecological metagenomes</taxon>
    </lineage>
</organism>
<sequence length="42" mass="4796">VIEKLATQRVEPKPHPNENGEQIVTKKKFVPSEQRSNKSLIP</sequence>
<evidence type="ECO:0000313" key="2">
    <source>
        <dbReference type="EMBL" id="SVE50222.1"/>
    </source>
</evidence>
<proteinExistence type="predicted"/>
<dbReference type="EMBL" id="UINC01221758">
    <property type="protein sequence ID" value="SVE50222.1"/>
    <property type="molecule type" value="Genomic_DNA"/>
</dbReference>
<reference evidence="2" key="1">
    <citation type="submission" date="2018-05" db="EMBL/GenBank/DDBJ databases">
        <authorList>
            <person name="Lanie J.A."/>
            <person name="Ng W.-L."/>
            <person name="Kazmierczak K.M."/>
            <person name="Andrzejewski T.M."/>
            <person name="Davidsen T.M."/>
            <person name="Wayne K.J."/>
            <person name="Tettelin H."/>
            <person name="Glass J.I."/>
            <person name="Rusch D."/>
            <person name="Podicherti R."/>
            <person name="Tsui H.-C.T."/>
            <person name="Winkler M.E."/>
        </authorList>
    </citation>
    <scope>NUCLEOTIDE SEQUENCE</scope>
</reference>